<proteinExistence type="predicted"/>
<evidence type="ECO:0000313" key="2">
    <source>
        <dbReference type="Proteomes" id="UP000240653"/>
    </source>
</evidence>
<dbReference type="AlphaFoldDB" id="A0A2P7RZU7"/>
<name>A0A2P7RZU7_9HYPH</name>
<keyword evidence="2" id="KW-1185">Reference proteome</keyword>
<dbReference type="RefSeq" id="WP_106726919.1">
    <property type="nucleotide sequence ID" value="NZ_PXYL01000022.1"/>
</dbReference>
<dbReference type="OrthoDB" id="8079483at2"/>
<sequence length="187" mass="19893">MTEVYRTDGPWGLGKGSNLTPGEVDANFWGLTQRVAELLADIPAPVNISNIDVSGTQMKIFLEDGRQFGPFTLPQANFRPSVVGLVAAATFAPVLTDSNCYKRCTNAGGCVVTVPTNASVAFTVDTEISFRQVADGPVSFIGAAGVLIHPVRGFLHQTAQQGATVSLKKVATNEWEVTGWLAPEPEE</sequence>
<evidence type="ECO:0000313" key="1">
    <source>
        <dbReference type="EMBL" id="PSJ55755.1"/>
    </source>
</evidence>
<accession>A0A2P7RZU7</accession>
<organism evidence="1 2">
    <name type="scientific">Pseudaminobacter soli</name>
    <name type="common">ex Li et al. 2025</name>
    <dbReference type="NCBI Taxonomy" id="1295366"/>
    <lineage>
        <taxon>Bacteria</taxon>
        <taxon>Pseudomonadati</taxon>
        <taxon>Pseudomonadota</taxon>
        <taxon>Alphaproteobacteria</taxon>
        <taxon>Hyphomicrobiales</taxon>
        <taxon>Phyllobacteriaceae</taxon>
        <taxon>Pseudaminobacter</taxon>
    </lineage>
</organism>
<dbReference type="EMBL" id="PXYL01000022">
    <property type="protein sequence ID" value="PSJ55755.1"/>
    <property type="molecule type" value="Genomic_DNA"/>
</dbReference>
<gene>
    <name evidence="1" type="ORF">C7I85_26045</name>
</gene>
<protein>
    <submittedName>
        <fullName evidence="1">Uncharacterized protein</fullName>
    </submittedName>
</protein>
<dbReference type="Proteomes" id="UP000240653">
    <property type="component" value="Unassembled WGS sequence"/>
</dbReference>
<comment type="caution">
    <text evidence="1">The sequence shown here is derived from an EMBL/GenBank/DDBJ whole genome shotgun (WGS) entry which is preliminary data.</text>
</comment>
<reference evidence="1 2" key="1">
    <citation type="submission" date="2018-03" db="EMBL/GenBank/DDBJ databases">
        <title>The draft genome of Mesorhizobium soli JCM 19897.</title>
        <authorList>
            <person name="Li L."/>
            <person name="Liu L."/>
            <person name="Liang L."/>
            <person name="Wang T."/>
            <person name="Zhang X."/>
        </authorList>
    </citation>
    <scope>NUCLEOTIDE SEQUENCE [LARGE SCALE GENOMIC DNA]</scope>
    <source>
        <strain evidence="1 2">JCM 19897</strain>
    </source>
</reference>